<dbReference type="InterPro" id="IPR023468">
    <property type="entry name" value="Riboflavin_kinase"/>
</dbReference>
<evidence type="ECO:0000256" key="5">
    <source>
        <dbReference type="ARBA" id="ARBA00022643"/>
    </source>
</evidence>
<evidence type="ECO:0000259" key="16">
    <source>
        <dbReference type="SMART" id="SM00904"/>
    </source>
</evidence>
<evidence type="ECO:0000256" key="3">
    <source>
        <dbReference type="ARBA" id="ARBA00005201"/>
    </source>
</evidence>
<dbReference type="InterPro" id="IPR014729">
    <property type="entry name" value="Rossmann-like_a/b/a_fold"/>
</dbReference>
<evidence type="ECO:0000313" key="17">
    <source>
        <dbReference type="EMBL" id="ACX95063.1"/>
    </source>
</evidence>
<feature type="domain" description="Riboflavin kinase" evidence="16">
    <location>
        <begin position="184"/>
        <end position="308"/>
    </location>
</feature>
<dbReference type="Pfam" id="PF06574">
    <property type="entry name" value="FAD_syn"/>
    <property type="match status" value="1"/>
</dbReference>
<evidence type="ECO:0000313" key="18">
    <source>
        <dbReference type="Proteomes" id="UP000009102"/>
    </source>
</evidence>
<dbReference type="Pfam" id="PF01687">
    <property type="entry name" value="Flavokinase"/>
    <property type="match status" value="1"/>
</dbReference>
<dbReference type="PIRSF" id="PIRSF004491">
    <property type="entry name" value="FAD_Synth"/>
    <property type="match status" value="1"/>
</dbReference>
<keyword evidence="12" id="KW-0511">Multifunctional enzyme</keyword>
<dbReference type="GO" id="GO:0005524">
    <property type="term" value="F:ATP binding"/>
    <property type="evidence" value="ECO:0007669"/>
    <property type="project" value="UniProtKB-UniRule"/>
</dbReference>
<dbReference type="NCBIfam" id="NF004162">
    <property type="entry name" value="PRK05627.1-5"/>
    <property type="match status" value="1"/>
</dbReference>
<dbReference type="RefSeq" id="WP_012823099.1">
    <property type="nucleotide sequence ID" value="NC_013422.1"/>
</dbReference>
<dbReference type="eggNOG" id="COG0196">
    <property type="taxonomic scope" value="Bacteria"/>
</dbReference>
<comment type="pathway">
    <text evidence="3 15">Cofactor biosynthesis; FMN biosynthesis; FMN from riboflavin (ATP route): step 1/1.</text>
</comment>
<evidence type="ECO:0000256" key="10">
    <source>
        <dbReference type="ARBA" id="ARBA00022827"/>
    </source>
</evidence>
<evidence type="ECO:0000256" key="11">
    <source>
        <dbReference type="ARBA" id="ARBA00022840"/>
    </source>
</evidence>
<dbReference type="CDD" id="cd02064">
    <property type="entry name" value="FAD_synthetase_N"/>
    <property type="match status" value="1"/>
</dbReference>
<dbReference type="Gene3D" id="2.40.30.30">
    <property type="entry name" value="Riboflavin kinase-like"/>
    <property type="match status" value="1"/>
</dbReference>
<dbReference type="NCBIfam" id="TIGR00125">
    <property type="entry name" value="cyt_tran_rel"/>
    <property type="match status" value="1"/>
</dbReference>
<reference evidence="17 18" key="1">
    <citation type="submission" date="2009-10" db="EMBL/GenBank/DDBJ databases">
        <title>Complete sequence of Halothiobacillus neapolitanus c2.</title>
        <authorList>
            <consortium name="US DOE Joint Genome Institute"/>
            <person name="Lucas S."/>
            <person name="Copeland A."/>
            <person name="Lapidus A."/>
            <person name="Glavina del Rio T."/>
            <person name="Tice H."/>
            <person name="Bruce D."/>
            <person name="Goodwin L."/>
            <person name="Pitluck S."/>
            <person name="Davenport K."/>
            <person name="Brettin T."/>
            <person name="Detter J.C."/>
            <person name="Han C."/>
            <person name="Tapia R."/>
            <person name="Larimer F."/>
            <person name="Land M."/>
            <person name="Hauser L."/>
            <person name="Kyrpides N."/>
            <person name="Mikhailova N."/>
            <person name="Kerfeld C."/>
            <person name="Cannon G."/>
            <person name="Heinhort S."/>
        </authorList>
    </citation>
    <scope>NUCLEOTIDE SEQUENCE [LARGE SCALE GENOMIC DNA]</scope>
    <source>
        <strain evidence="18">ATCC 23641 / c2</strain>
    </source>
</reference>
<dbReference type="AlphaFoldDB" id="D0KWR6"/>
<dbReference type="GO" id="GO:0003919">
    <property type="term" value="F:FMN adenylyltransferase activity"/>
    <property type="evidence" value="ECO:0007669"/>
    <property type="project" value="UniProtKB-UniRule"/>
</dbReference>
<dbReference type="GO" id="GO:0009231">
    <property type="term" value="P:riboflavin biosynthetic process"/>
    <property type="evidence" value="ECO:0007669"/>
    <property type="project" value="InterPro"/>
</dbReference>
<dbReference type="InterPro" id="IPR023465">
    <property type="entry name" value="Riboflavin_kinase_dom_sf"/>
</dbReference>
<dbReference type="InterPro" id="IPR004821">
    <property type="entry name" value="Cyt_trans-like"/>
</dbReference>
<evidence type="ECO:0000256" key="1">
    <source>
        <dbReference type="ARBA" id="ARBA00002121"/>
    </source>
</evidence>
<sequence>MQLIRGLCALPAFPDGCVVTLGNFDGVHLGHQAVLRQAADQAREFGLPLVVLIFEPLPREFFAPHAPVARLTRLRERAAFIAELGVVDVLLVHPFNAAFAQSTAEAFVEQVLVDALHARRIVIGDDFRFGKNRQGDFALLEQLGQRFDFSVQAAATWALDGERVSSTRIRSHLTERDVAGAARLLGRPFTLCGRVIHGDKRGRQLGFPTANVALHRRLSPLRGVFAVKTTLPDGAIVNGVANVGTRPTVDGQDARLEVHLFDFDRDIYGQMVRVAFCHPLRDEQKFSSLEALMEQITRDASAARAWHDHAAHP</sequence>
<dbReference type="InterPro" id="IPR015865">
    <property type="entry name" value="Riboflavin_kinase_bac/euk"/>
</dbReference>
<keyword evidence="8 15" id="KW-0547">Nucleotide-binding</keyword>
<comment type="catalytic activity">
    <reaction evidence="13 15">
        <text>riboflavin + ATP = FMN + ADP + H(+)</text>
        <dbReference type="Rhea" id="RHEA:14357"/>
        <dbReference type="ChEBI" id="CHEBI:15378"/>
        <dbReference type="ChEBI" id="CHEBI:30616"/>
        <dbReference type="ChEBI" id="CHEBI:57986"/>
        <dbReference type="ChEBI" id="CHEBI:58210"/>
        <dbReference type="ChEBI" id="CHEBI:456216"/>
        <dbReference type="EC" id="2.7.1.26"/>
    </reaction>
</comment>
<dbReference type="NCBIfam" id="NF004163">
    <property type="entry name" value="PRK05627.1-6"/>
    <property type="match status" value="1"/>
</dbReference>
<keyword evidence="6 15" id="KW-0808">Transferase</keyword>
<evidence type="ECO:0000256" key="9">
    <source>
        <dbReference type="ARBA" id="ARBA00022777"/>
    </source>
</evidence>
<dbReference type="STRING" id="555778.Hneap_0200"/>
<organism evidence="17 18">
    <name type="scientific">Halothiobacillus neapolitanus (strain ATCC 23641 / DSM 15147 / CIP 104769 / NCIMB 8539 / c2)</name>
    <name type="common">Thiobacillus neapolitanus</name>
    <dbReference type="NCBI Taxonomy" id="555778"/>
    <lineage>
        <taxon>Bacteria</taxon>
        <taxon>Pseudomonadati</taxon>
        <taxon>Pseudomonadota</taxon>
        <taxon>Gammaproteobacteria</taxon>
        <taxon>Chromatiales</taxon>
        <taxon>Halothiobacillaceae</taxon>
        <taxon>Halothiobacillus</taxon>
    </lineage>
</organism>
<evidence type="ECO:0000256" key="8">
    <source>
        <dbReference type="ARBA" id="ARBA00022741"/>
    </source>
</evidence>
<evidence type="ECO:0000256" key="4">
    <source>
        <dbReference type="ARBA" id="ARBA00022630"/>
    </source>
</evidence>
<dbReference type="NCBIfam" id="NF004160">
    <property type="entry name" value="PRK05627.1-3"/>
    <property type="match status" value="1"/>
</dbReference>
<keyword evidence="18" id="KW-1185">Reference proteome</keyword>
<keyword evidence="5 15" id="KW-0288">FMN</keyword>
<dbReference type="NCBIfam" id="TIGR00083">
    <property type="entry name" value="ribF"/>
    <property type="match status" value="1"/>
</dbReference>
<dbReference type="FunFam" id="2.40.30.30:FF:000003">
    <property type="entry name" value="Riboflavin biosynthesis protein"/>
    <property type="match status" value="1"/>
</dbReference>
<evidence type="ECO:0000256" key="7">
    <source>
        <dbReference type="ARBA" id="ARBA00022695"/>
    </source>
</evidence>
<dbReference type="InterPro" id="IPR015864">
    <property type="entry name" value="FAD_synthase"/>
</dbReference>
<proteinExistence type="inferred from homology"/>
<comment type="similarity">
    <text evidence="15">Belongs to the ribF family.</text>
</comment>
<comment type="pathway">
    <text evidence="2 15">Cofactor biosynthesis; FAD biosynthesis; FAD from FMN: step 1/1.</text>
</comment>
<keyword evidence="10 15" id="KW-0274">FAD</keyword>
<evidence type="ECO:0000256" key="14">
    <source>
        <dbReference type="ARBA" id="ARBA00049494"/>
    </source>
</evidence>
<accession>D0KWR6</accession>
<dbReference type="InterPro" id="IPR002606">
    <property type="entry name" value="Riboflavin_kinase_bac"/>
</dbReference>
<dbReference type="KEGG" id="hna:Hneap_0200"/>
<dbReference type="UniPathway" id="UPA00277">
    <property type="reaction ID" value="UER00407"/>
</dbReference>
<comment type="function">
    <text evidence="1">Catalyzes the phosphorylation of riboflavin to FMN followed by the adenylation of FMN to FAD.</text>
</comment>
<evidence type="ECO:0000256" key="2">
    <source>
        <dbReference type="ARBA" id="ARBA00004726"/>
    </source>
</evidence>
<dbReference type="SMART" id="SM00904">
    <property type="entry name" value="Flavokinase"/>
    <property type="match status" value="1"/>
</dbReference>
<dbReference type="HOGENOM" id="CLU_048437_0_1_6"/>
<dbReference type="Gene3D" id="3.40.50.620">
    <property type="entry name" value="HUPs"/>
    <property type="match status" value="1"/>
</dbReference>
<keyword evidence="4 15" id="KW-0285">Flavoprotein</keyword>
<dbReference type="GO" id="GO:0008531">
    <property type="term" value="F:riboflavin kinase activity"/>
    <property type="evidence" value="ECO:0007669"/>
    <property type="project" value="UniProtKB-UniRule"/>
</dbReference>
<dbReference type="PANTHER" id="PTHR22749:SF6">
    <property type="entry name" value="RIBOFLAVIN KINASE"/>
    <property type="match status" value="1"/>
</dbReference>
<evidence type="ECO:0000256" key="12">
    <source>
        <dbReference type="ARBA" id="ARBA00023268"/>
    </source>
</evidence>
<dbReference type="EC" id="2.7.1.26" evidence="15"/>
<dbReference type="EMBL" id="CP001801">
    <property type="protein sequence ID" value="ACX95063.1"/>
    <property type="molecule type" value="Genomic_DNA"/>
</dbReference>
<dbReference type="Proteomes" id="UP000009102">
    <property type="component" value="Chromosome"/>
</dbReference>
<keyword evidence="11 15" id="KW-0067">ATP-binding</keyword>
<dbReference type="NCBIfam" id="NF004159">
    <property type="entry name" value="PRK05627.1-2"/>
    <property type="match status" value="1"/>
</dbReference>
<evidence type="ECO:0000256" key="13">
    <source>
        <dbReference type="ARBA" id="ARBA00047880"/>
    </source>
</evidence>
<dbReference type="SUPFAM" id="SSF82114">
    <property type="entry name" value="Riboflavin kinase-like"/>
    <property type="match status" value="1"/>
</dbReference>
<dbReference type="OrthoDB" id="9803667at2"/>
<evidence type="ECO:0000256" key="6">
    <source>
        <dbReference type="ARBA" id="ARBA00022679"/>
    </source>
</evidence>
<dbReference type="GO" id="GO:0009398">
    <property type="term" value="P:FMN biosynthetic process"/>
    <property type="evidence" value="ECO:0007669"/>
    <property type="project" value="UniProtKB-UniRule"/>
</dbReference>
<evidence type="ECO:0000256" key="15">
    <source>
        <dbReference type="PIRNR" id="PIRNR004491"/>
    </source>
</evidence>
<comment type="catalytic activity">
    <reaction evidence="14 15">
        <text>FMN + ATP + H(+) = FAD + diphosphate</text>
        <dbReference type="Rhea" id="RHEA:17237"/>
        <dbReference type="ChEBI" id="CHEBI:15378"/>
        <dbReference type="ChEBI" id="CHEBI:30616"/>
        <dbReference type="ChEBI" id="CHEBI:33019"/>
        <dbReference type="ChEBI" id="CHEBI:57692"/>
        <dbReference type="ChEBI" id="CHEBI:58210"/>
        <dbReference type="EC" id="2.7.7.2"/>
    </reaction>
</comment>
<dbReference type="EC" id="2.7.7.2" evidence="15"/>
<gene>
    <name evidence="17" type="ordered locus">Hneap_0200</name>
</gene>
<dbReference type="GO" id="GO:0006747">
    <property type="term" value="P:FAD biosynthetic process"/>
    <property type="evidence" value="ECO:0007669"/>
    <property type="project" value="UniProtKB-UniRule"/>
</dbReference>
<dbReference type="SUPFAM" id="SSF52374">
    <property type="entry name" value="Nucleotidylyl transferase"/>
    <property type="match status" value="1"/>
</dbReference>
<name>D0KWR6_HALNC</name>
<keyword evidence="7 15" id="KW-0548">Nucleotidyltransferase</keyword>
<protein>
    <recommendedName>
        <fullName evidence="15">Riboflavin biosynthesis protein</fullName>
    </recommendedName>
    <domain>
        <recommendedName>
            <fullName evidence="15">Riboflavin kinase</fullName>
            <ecNumber evidence="15">2.7.1.26</ecNumber>
        </recommendedName>
        <alternativeName>
            <fullName evidence="15">Flavokinase</fullName>
        </alternativeName>
    </domain>
    <domain>
        <recommendedName>
            <fullName evidence="15">FMN adenylyltransferase</fullName>
            <ecNumber evidence="15">2.7.7.2</ecNumber>
        </recommendedName>
        <alternativeName>
            <fullName evidence="15">FAD pyrophosphorylase</fullName>
        </alternativeName>
        <alternativeName>
            <fullName evidence="15">FAD synthase</fullName>
        </alternativeName>
    </domain>
</protein>
<dbReference type="UniPathway" id="UPA00276">
    <property type="reaction ID" value="UER00406"/>
</dbReference>
<dbReference type="FunFam" id="3.40.50.620:FF:000021">
    <property type="entry name" value="Riboflavin biosynthesis protein"/>
    <property type="match status" value="1"/>
</dbReference>
<dbReference type="PANTHER" id="PTHR22749">
    <property type="entry name" value="RIBOFLAVIN KINASE/FMN ADENYLYLTRANSFERASE"/>
    <property type="match status" value="1"/>
</dbReference>
<keyword evidence="9 15" id="KW-0418">Kinase</keyword>